<dbReference type="Pfam" id="PF07333">
    <property type="entry name" value="SLR1-BP"/>
    <property type="match status" value="1"/>
</dbReference>
<keyword evidence="5" id="KW-1015">Disulfide bond</keyword>
<evidence type="ECO:0008006" key="9">
    <source>
        <dbReference type="Google" id="ProtNLM"/>
    </source>
</evidence>
<keyword evidence="6" id="KW-0472">Membrane</keyword>
<gene>
    <name evidence="7" type="ORF">PIB30_085372</name>
</gene>
<keyword evidence="4" id="KW-0611">Plant defense</keyword>
<evidence type="ECO:0000313" key="7">
    <source>
        <dbReference type="EMBL" id="MED6127152.1"/>
    </source>
</evidence>
<keyword evidence="6" id="KW-0812">Transmembrane</keyword>
<sequence length="98" mass="11560">MAYIHKDIIEHERIIHTLIRKMTKLSLANIFSILLFVSVMLMRSQVSTKARIMLCNELWLDYFNCNKENCQKECNEKHDPYAVGLCIEYPHCLCTYAC</sequence>
<evidence type="ECO:0000313" key="8">
    <source>
        <dbReference type="Proteomes" id="UP001341840"/>
    </source>
</evidence>
<comment type="similarity">
    <text evidence="1">Belongs to the DEFL family.</text>
</comment>
<dbReference type="EMBL" id="JASCZI010031629">
    <property type="protein sequence ID" value="MED6127152.1"/>
    <property type="molecule type" value="Genomic_DNA"/>
</dbReference>
<evidence type="ECO:0000256" key="2">
    <source>
        <dbReference type="ARBA" id="ARBA00022529"/>
    </source>
</evidence>
<dbReference type="Proteomes" id="UP001341840">
    <property type="component" value="Unassembled WGS sequence"/>
</dbReference>
<protein>
    <recommendedName>
        <fullName evidence="9">Defensin-like protein</fullName>
    </recommendedName>
</protein>
<comment type="caution">
    <text evidence="7">The sequence shown here is derived from an EMBL/GenBank/DDBJ whole genome shotgun (WGS) entry which is preliminary data.</text>
</comment>
<keyword evidence="8" id="KW-1185">Reference proteome</keyword>
<keyword evidence="2" id="KW-0929">Antimicrobial</keyword>
<dbReference type="InterPro" id="IPR010851">
    <property type="entry name" value="DEFL"/>
</dbReference>
<reference evidence="7 8" key="1">
    <citation type="journal article" date="2023" name="Plants (Basel)">
        <title>Bridging the Gap: Combining Genomics and Transcriptomics Approaches to Understand Stylosanthes scabra, an Orphan Legume from the Brazilian Caatinga.</title>
        <authorList>
            <person name="Ferreira-Neto J.R.C."/>
            <person name="da Silva M.D."/>
            <person name="Binneck E."/>
            <person name="de Melo N.F."/>
            <person name="da Silva R.H."/>
            <person name="de Melo A.L.T.M."/>
            <person name="Pandolfi V."/>
            <person name="Bustamante F.O."/>
            <person name="Brasileiro-Vidal A.C."/>
            <person name="Benko-Iseppon A.M."/>
        </authorList>
    </citation>
    <scope>NUCLEOTIDE SEQUENCE [LARGE SCALE GENOMIC DNA]</scope>
    <source>
        <tissue evidence="7">Leaves</tissue>
    </source>
</reference>
<evidence type="ECO:0000256" key="6">
    <source>
        <dbReference type="SAM" id="Phobius"/>
    </source>
</evidence>
<evidence type="ECO:0000256" key="4">
    <source>
        <dbReference type="ARBA" id="ARBA00022821"/>
    </source>
</evidence>
<evidence type="ECO:0000256" key="3">
    <source>
        <dbReference type="ARBA" id="ARBA00022577"/>
    </source>
</evidence>
<keyword evidence="6" id="KW-1133">Transmembrane helix</keyword>
<evidence type="ECO:0000256" key="1">
    <source>
        <dbReference type="ARBA" id="ARBA00006722"/>
    </source>
</evidence>
<name>A0ABU6RT48_9FABA</name>
<feature type="transmembrane region" description="Helical" evidence="6">
    <location>
        <begin position="25"/>
        <end position="42"/>
    </location>
</feature>
<organism evidence="7 8">
    <name type="scientific">Stylosanthes scabra</name>
    <dbReference type="NCBI Taxonomy" id="79078"/>
    <lineage>
        <taxon>Eukaryota</taxon>
        <taxon>Viridiplantae</taxon>
        <taxon>Streptophyta</taxon>
        <taxon>Embryophyta</taxon>
        <taxon>Tracheophyta</taxon>
        <taxon>Spermatophyta</taxon>
        <taxon>Magnoliopsida</taxon>
        <taxon>eudicotyledons</taxon>
        <taxon>Gunneridae</taxon>
        <taxon>Pentapetalae</taxon>
        <taxon>rosids</taxon>
        <taxon>fabids</taxon>
        <taxon>Fabales</taxon>
        <taxon>Fabaceae</taxon>
        <taxon>Papilionoideae</taxon>
        <taxon>50 kb inversion clade</taxon>
        <taxon>dalbergioids sensu lato</taxon>
        <taxon>Dalbergieae</taxon>
        <taxon>Pterocarpus clade</taxon>
        <taxon>Stylosanthes</taxon>
    </lineage>
</organism>
<accession>A0ABU6RT48</accession>
<proteinExistence type="inferred from homology"/>
<evidence type="ECO:0000256" key="5">
    <source>
        <dbReference type="ARBA" id="ARBA00023157"/>
    </source>
</evidence>
<keyword evidence="3" id="KW-0295">Fungicide</keyword>